<reference evidence="3" key="1">
    <citation type="journal article" date="2017" name="Nat. Ecol. Evol.">
        <title>Genome expansion and lineage-specific genetic innovations in the forest pathogenic fungi Armillaria.</title>
        <authorList>
            <person name="Sipos G."/>
            <person name="Prasanna A.N."/>
            <person name="Walter M.C."/>
            <person name="O'Connor E."/>
            <person name="Balint B."/>
            <person name="Krizsan K."/>
            <person name="Kiss B."/>
            <person name="Hess J."/>
            <person name="Varga T."/>
            <person name="Slot J."/>
            <person name="Riley R."/>
            <person name="Boka B."/>
            <person name="Rigling D."/>
            <person name="Barry K."/>
            <person name="Lee J."/>
            <person name="Mihaltcheva S."/>
            <person name="LaButti K."/>
            <person name="Lipzen A."/>
            <person name="Waldron R."/>
            <person name="Moloney N.M."/>
            <person name="Sperisen C."/>
            <person name="Kredics L."/>
            <person name="Vagvoelgyi C."/>
            <person name="Patrignani A."/>
            <person name="Fitzpatrick D."/>
            <person name="Nagy I."/>
            <person name="Doyle S."/>
            <person name="Anderson J.B."/>
            <person name="Grigoriev I.V."/>
            <person name="Gueldener U."/>
            <person name="Muensterkoetter M."/>
            <person name="Nagy L.G."/>
        </authorList>
    </citation>
    <scope>NUCLEOTIDE SEQUENCE [LARGE SCALE GENOMIC DNA]</scope>
    <source>
        <strain evidence="3">C18/9</strain>
    </source>
</reference>
<keyword evidence="3" id="KW-1185">Reference proteome</keyword>
<dbReference type="STRING" id="47428.A0A284RUT8"/>
<gene>
    <name evidence="2" type="ORF">ARMOST_15940</name>
</gene>
<sequence>MTSSKKALAVFLGILQGPQRSSLTLHSVVWKILVNAAISFPPRPDSGALELELELMKVIESPLTTSESGDVTTIDKPTDEMRRYIVDKFLAGWRFRLQIPARVATGSFDLTFLSLIPRVQQRLSNPADASDRKQLIQTSHTIVERAGFLIHSLPPERSSLVLDILYSSLSSEAFVVVSPDLQTLAHRIFMVLDCLRWYQHWIEDICPNMRFYSVAYQCYLYSPTGGDKRSEKDVMPHTLERLISYSFNLPYLSMHDFSSYLSDLSHYPLFSIDGLVQVMLLFISEHNQSILYKWARHPAMQNVWPECLSRLVRWASGEQFRRWTFLKRVLAIVVIGELQNMLGHSDDNESLPQYDYRAYTDVDQLPWLHEVGSSFRDGYPKYSQIAAHPKFQEFLYSRLGDVLVIDWLLLDCHVVWRLVVELDAAFQRVKWARKNKKAVWFAYGLALQDGADDSLNSSLVHVAGATYAGDNGEFRPMVTDGLGFQGRDGGRCSRGSARCMGGGPILIVALRVDSTSTSPTGDGSSIRQAATRAVFGTGELGTDKRMNGKRRAGETGGWGGNTTQMSQSTATDLGSFAAMDAYCADASEPSPCTCFLDDSHRSTLHHHAPQVRLVHRPLRLSSCHVFASRLLGLVRKATILTDLAKSGARLASSPPSSLTTSASPRIRGTVLPIGAF</sequence>
<evidence type="ECO:0000313" key="3">
    <source>
        <dbReference type="Proteomes" id="UP000219338"/>
    </source>
</evidence>
<evidence type="ECO:0000256" key="1">
    <source>
        <dbReference type="SAM" id="MobiDB-lite"/>
    </source>
</evidence>
<organism evidence="2 3">
    <name type="scientific">Armillaria ostoyae</name>
    <name type="common">Armillaria root rot fungus</name>
    <dbReference type="NCBI Taxonomy" id="47428"/>
    <lineage>
        <taxon>Eukaryota</taxon>
        <taxon>Fungi</taxon>
        <taxon>Dikarya</taxon>
        <taxon>Basidiomycota</taxon>
        <taxon>Agaricomycotina</taxon>
        <taxon>Agaricomycetes</taxon>
        <taxon>Agaricomycetidae</taxon>
        <taxon>Agaricales</taxon>
        <taxon>Marasmiineae</taxon>
        <taxon>Physalacriaceae</taxon>
        <taxon>Armillaria</taxon>
    </lineage>
</organism>
<dbReference type="Proteomes" id="UP000219338">
    <property type="component" value="Unassembled WGS sequence"/>
</dbReference>
<dbReference type="EMBL" id="FUEG01000017">
    <property type="protein sequence ID" value="SJL12513.1"/>
    <property type="molecule type" value="Genomic_DNA"/>
</dbReference>
<proteinExistence type="predicted"/>
<dbReference type="OrthoDB" id="3038707at2759"/>
<feature type="region of interest" description="Disordered" evidence="1">
    <location>
        <begin position="539"/>
        <end position="564"/>
    </location>
</feature>
<name>A0A284RUT8_ARMOS</name>
<protein>
    <submittedName>
        <fullName evidence="2">Uncharacterized protein</fullName>
    </submittedName>
</protein>
<evidence type="ECO:0000313" key="2">
    <source>
        <dbReference type="EMBL" id="SJL12513.1"/>
    </source>
</evidence>
<accession>A0A284RUT8</accession>
<dbReference type="AlphaFoldDB" id="A0A284RUT8"/>